<dbReference type="Ensembl" id="ENSSDUT00000007393.1">
    <property type="protein sequence ID" value="ENSSDUP00000007256.1"/>
    <property type="gene ID" value="ENSSDUG00000005313.1"/>
</dbReference>
<reference evidence="5" key="1">
    <citation type="submission" date="2025-05" db="UniProtKB">
        <authorList>
            <consortium name="Ensembl"/>
        </authorList>
    </citation>
    <scope>IDENTIFICATION</scope>
</reference>
<evidence type="ECO:0000259" key="4">
    <source>
        <dbReference type="Pfam" id="PF04548"/>
    </source>
</evidence>
<dbReference type="Gene3D" id="3.40.50.300">
    <property type="entry name" value="P-loop containing nucleotide triphosphate hydrolases"/>
    <property type="match status" value="1"/>
</dbReference>
<dbReference type="PANTHER" id="PTHR10903">
    <property type="entry name" value="GTPASE, IMAP FAMILY MEMBER-RELATED"/>
    <property type="match status" value="1"/>
</dbReference>
<dbReference type="Proteomes" id="UP000261420">
    <property type="component" value="Unplaced"/>
</dbReference>
<dbReference type="GeneTree" id="ENSGT00940000177061"/>
<proteinExistence type="inferred from homology"/>
<comment type="similarity">
    <text evidence="1">Belongs to the TRAFAC class TrmE-Era-EngA-EngB-Septin-like GTPase superfamily. AIG1/Toc34/Toc159-like paraseptin GTPase family. IAN subfamily.</text>
</comment>
<protein>
    <recommendedName>
        <fullName evidence="4">AIG1-type G domain-containing protein</fullName>
    </recommendedName>
</protein>
<name>A0A3B4TMI8_SERDU</name>
<evidence type="ECO:0000256" key="3">
    <source>
        <dbReference type="ARBA" id="ARBA00023134"/>
    </source>
</evidence>
<dbReference type="InterPro" id="IPR027417">
    <property type="entry name" value="P-loop_NTPase"/>
</dbReference>
<dbReference type="Ensembl" id="ENSSDUT00000007361.1">
    <property type="protein sequence ID" value="ENSSDUP00000007223.1"/>
    <property type="gene ID" value="ENSSDUG00000005313.1"/>
</dbReference>
<dbReference type="PANTHER" id="PTHR10903:SF170">
    <property type="entry name" value="GTPASE IMAP FAMILY MEMBER 7"/>
    <property type="match status" value="1"/>
</dbReference>
<feature type="domain" description="AIG1-type G" evidence="4">
    <location>
        <begin position="27"/>
        <end position="211"/>
    </location>
</feature>
<keyword evidence="2" id="KW-0547">Nucleotide-binding</keyword>
<sequence length="272" mass="31350">MASAIPDDVKLKGRRSPTFLRPNMSELRVVVLGNSCSERSLVWNLILGKTEVTNEEQHSSLRASGFLEEKEIVLINTPDLPLPNISKDKLRKYVENCVSLSAPGPHVFLLVLQPEDFTEEHKLRLCRVLQLFSDQSFDHSLLLISTPTEERSGFMEQYMQHPPLKDMIRKCKYRFLWQKNLELDELLTRFSQIVKENNGDHVICDLFQLTKSFLPLDHESLKNQEKSSDLDPVKPPGWISLMEATKNYFTSWLKPNTSQNPSPVECTLNLRK</sequence>
<dbReference type="OMA" id="TENNGEH"/>
<dbReference type="InterPro" id="IPR045058">
    <property type="entry name" value="GIMA/IAN/Toc"/>
</dbReference>
<dbReference type="AlphaFoldDB" id="A0A3B4TMI8"/>
<evidence type="ECO:0000313" key="6">
    <source>
        <dbReference type="Proteomes" id="UP000261420"/>
    </source>
</evidence>
<evidence type="ECO:0000256" key="1">
    <source>
        <dbReference type="ARBA" id="ARBA00008535"/>
    </source>
</evidence>
<keyword evidence="3" id="KW-0342">GTP-binding</keyword>
<dbReference type="Pfam" id="PF04548">
    <property type="entry name" value="AIG1"/>
    <property type="match status" value="1"/>
</dbReference>
<organism evidence="5 6">
    <name type="scientific">Seriola dumerili</name>
    <name type="common">Greater amberjack</name>
    <name type="synonym">Caranx dumerili</name>
    <dbReference type="NCBI Taxonomy" id="41447"/>
    <lineage>
        <taxon>Eukaryota</taxon>
        <taxon>Metazoa</taxon>
        <taxon>Chordata</taxon>
        <taxon>Craniata</taxon>
        <taxon>Vertebrata</taxon>
        <taxon>Euteleostomi</taxon>
        <taxon>Actinopterygii</taxon>
        <taxon>Neopterygii</taxon>
        <taxon>Teleostei</taxon>
        <taxon>Neoteleostei</taxon>
        <taxon>Acanthomorphata</taxon>
        <taxon>Carangaria</taxon>
        <taxon>Carangiformes</taxon>
        <taxon>Carangidae</taxon>
        <taxon>Seriola</taxon>
    </lineage>
</organism>
<dbReference type="GO" id="GO:0005525">
    <property type="term" value="F:GTP binding"/>
    <property type="evidence" value="ECO:0007669"/>
    <property type="project" value="UniProtKB-KW"/>
</dbReference>
<accession>A0A3B4TMI8</accession>
<dbReference type="STRING" id="41447.ENSSDUP00000007256"/>
<evidence type="ECO:0000313" key="5">
    <source>
        <dbReference type="Ensembl" id="ENSSDUP00000007223.1"/>
    </source>
</evidence>
<keyword evidence="6" id="KW-1185">Reference proteome</keyword>
<dbReference type="InterPro" id="IPR006703">
    <property type="entry name" value="G_AIG1"/>
</dbReference>
<evidence type="ECO:0000256" key="2">
    <source>
        <dbReference type="ARBA" id="ARBA00022741"/>
    </source>
</evidence>